<evidence type="ECO:0000256" key="1">
    <source>
        <dbReference type="ARBA" id="ARBA00006937"/>
    </source>
</evidence>
<name>A0A9Q1F9J7_SYNKA</name>
<dbReference type="GO" id="GO:1990254">
    <property type="term" value="F:keratin filament binding"/>
    <property type="evidence" value="ECO:0007669"/>
    <property type="project" value="TreeGrafter"/>
</dbReference>
<evidence type="ECO:0000256" key="2">
    <source>
        <dbReference type="SAM" id="MobiDB-lite"/>
    </source>
</evidence>
<dbReference type="Proteomes" id="UP001152622">
    <property type="component" value="Chromosome 7"/>
</dbReference>
<keyword evidence="5" id="KW-1185">Reference proteome</keyword>
<protein>
    <recommendedName>
        <fullName evidence="3">Scaffolding anchor of CK1 domain-containing protein</fullName>
    </recommendedName>
</protein>
<dbReference type="GO" id="GO:0007165">
    <property type="term" value="P:signal transduction"/>
    <property type="evidence" value="ECO:0007669"/>
    <property type="project" value="TreeGrafter"/>
</dbReference>
<dbReference type="SUPFAM" id="SSF56024">
    <property type="entry name" value="Phospholipase D/nuclease"/>
    <property type="match status" value="1"/>
</dbReference>
<gene>
    <name evidence="4" type="ORF">SKAU_G00211680</name>
</gene>
<dbReference type="GO" id="GO:0030335">
    <property type="term" value="P:positive regulation of cell migration"/>
    <property type="evidence" value="ECO:0007669"/>
    <property type="project" value="TreeGrafter"/>
</dbReference>
<feature type="region of interest" description="Disordered" evidence="2">
    <location>
        <begin position="1"/>
        <end position="20"/>
    </location>
</feature>
<evidence type="ECO:0000313" key="4">
    <source>
        <dbReference type="EMBL" id="KAJ8353601.1"/>
    </source>
</evidence>
<feature type="compositionally biased region" description="Polar residues" evidence="2">
    <location>
        <begin position="1"/>
        <end position="11"/>
    </location>
</feature>
<dbReference type="PANTHER" id="PTHR16181">
    <property type="entry name" value="PROTEIN FAM83A-RELATED"/>
    <property type="match status" value="1"/>
</dbReference>
<dbReference type="GO" id="GO:0045095">
    <property type="term" value="C:keratin filament"/>
    <property type="evidence" value="ECO:0007669"/>
    <property type="project" value="TreeGrafter"/>
</dbReference>
<dbReference type="InterPro" id="IPR012461">
    <property type="entry name" value="SACK1"/>
</dbReference>
<dbReference type="GO" id="GO:0045104">
    <property type="term" value="P:intermediate filament cytoskeleton organization"/>
    <property type="evidence" value="ECO:0007669"/>
    <property type="project" value="TreeGrafter"/>
</dbReference>
<dbReference type="PANTHER" id="PTHR16181:SF16">
    <property type="entry name" value="FAMILY WITH SEQUENCE SIMILARITY 83 MEMBER HA"/>
    <property type="match status" value="1"/>
</dbReference>
<sequence>MARRSQCSSQGDDPLDPHYQLPHYREEYRLAVDALVEEDLQGYYEFLQGANVVDFLCQPEVEHIRHTVQFPCQNIQPELPYLEAEDNESSDTYWPLHSDLEAPSLDLGWPANHSFLGPTEVTMLVNPSDPNMPSIKEQARRLISNAQQVIGVVMDMFTDVDIFADLLDAATRNVAVYILLDELNAHYFTAMAANCKVNLEMVHLMRVRTVSGTTYFCRTGKSFRGQMMDRFLLVDCTAVLSGNYR</sequence>
<dbReference type="AlphaFoldDB" id="A0A9Q1F9J7"/>
<accession>A0A9Q1F9J7</accession>
<dbReference type="InterPro" id="IPR050944">
    <property type="entry name" value="FAM83"/>
</dbReference>
<dbReference type="EMBL" id="JAINUF010000007">
    <property type="protein sequence ID" value="KAJ8353601.1"/>
    <property type="molecule type" value="Genomic_DNA"/>
</dbReference>
<feature type="domain" description="Scaffolding anchor of CK1" evidence="3">
    <location>
        <begin position="14"/>
        <end position="244"/>
    </location>
</feature>
<evidence type="ECO:0000313" key="5">
    <source>
        <dbReference type="Proteomes" id="UP001152622"/>
    </source>
</evidence>
<comment type="similarity">
    <text evidence="1">Belongs to the FAM83 family.</text>
</comment>
<dbReference type="Pfam" id="PF07894">
    <property type="entry name" value="SACK1"/>
    <property type="match status" value="1"/>
</dbReference>
<dbReference type="OrthoDB" id="9832446at2759"/>
<reference evidence="4" key="1">
    <citation type="journal article" date="2023" name="Science">
        <title>Genome structures resolve the early diversification of teleost fishes.</title>
        <authorList>
            <person name="Parey E."/>
            <person name="Louis A."/>
            <person name="Montfort J."/>
            <person name="Bouchez O."/>
            <person name="Roques C."/>
            <person name="Iampietro C."/>
            <person name="Lluch J."/>
            <person name="Castinel A."/>
            <person name="Donnadieu C."/>
            <person name="Desvignes T."/>
            <person name="Floi Bucao C."/>
            <person name="Jouanno E."/>
            <person name="Wen M."/>
            <person name="Mejri S."/>
            <person name="Dirks R."/>
            <person name="Jansen H."/>
            <person name="Henkel C."/>
            <person name="Chen W.J."/>
            <person name="Zahm M."/>
            <person name="Cabau C."/>
            <person name="Klopp C."/>
            <person name="Thompson A.W."/>
            <person name="Robinson-Rechavi M."/>
            <person name="Braasch I."/>
            <person name="Lecointre G."/>
            <person name="Bobe J."/>
            <person name="Postlethwait J.H."/>
            <person name="Berthelot C."/>
            <person name="Roest Crollius H."/>
            <person name="Guiguen Y."/>
        </authorList>
    </citation>
    <scope>NUCLEOTIDE SEQUENCE</scope>
    <source>
        <strain evidence="4">WJC10195</strain>
    </source>
</reference>
<comment type="caution">
    <text evidence="4">The sequence shown here is derived from an EMBL/GenBank/DDBJ whole genome shotgun (WGS) entry which is preliminary data.</text>
</comment>
<proteinExistence type="inferred from homology"/>
<evidence type="ECO:0000259" key="3">
    <source>
        <dbReference type="Pfam" id="PF07894"/>
    </source>
</evidence>
<organism evidence="4 5">
    <name type="scientific">Synaphobranchus kaupii</name>
    <name type="common">Kaup's arrowtooth eel</name>
    <dbReference type="NCBI Taxonomy" id="118154"/>
    <lineage>
        <taxon>Eukaryota</taxon>
        <taxon>Metazoa</taxon>
        <taxon>Chordata</taxon>
        <taxon>Craniata</taxon>
        <taxon>Vertebrata</taxon>
        <taxon>Euteleostomi</taxon>
        <taxon>Actinopterygii</taxon>
        <taxon>Neopterygii</taxon>
        <taxon>Teleostei</taxon>
        <taxon>Anguilliformes</taxon>
        <taxon>Synaphobranchidae</taxon>
        <taxon>Synaphobranchus</taxon>
    </lineage>
</organism>
<dbReference type="GO" id="GO:0019901">
    <property type="term" value="F:protein kinase binding"/>
    <property type="evidence" value="ECO:0007669"/>
    <property type="project" value="TreeGrafter"/>
</dbReference>
<dbReference type="GO" id="GO:0044380">
    <property type="term" value="P:protein localization to cytoskeleton"/>
    <property type="evidence" value="ECO:0007669"/>
    <property type="project" value="TreeGrafter"/>
</dbReference>
<dbReference type="Gene3D" id="3.30.870.10">
    <property type="entry name" value="Endonuclease Chain A"/>
    <property type="match status" value="1"/>
</dbReference>